<dbReference type="InterPro" id="IPR000644">
    <property type="entry name" value="CBS_dom"/>
</dbReference>
<feature type="region of interest" description="Disordered" evidence="3">
    <location>
        <begin position="1"/>
        <end position="93"/>
    </location>
</feature>
<accession>A0ABV9XEY8</accession>
<comment type="caution">
    <text evidence="5">The sequence shown here is derived from an EMBL/GenBank/DDBJ whole genome shotgun (WGS) entry which is preliminary data.</text>
</comment>
<evidence type="ECO:0000256" key="1">
    <source>
        <dbReference type="ARBA" id="ARBA00023122"/>
    </source>
</evidence>
<dbReference type="InterPro" id="IPR046342">
    <property type="entry name" value="CBS_dom_sf"/>
</dbReference>
<evidence type="ECO:0000313" key="6">
    <source>
        <dbReference type="Proteomes" id="UP001595829"/>
    </source>
</evidence>
<dbReference type="Pfam" id="PF00571">
    <property type="entry name" value="CBS"/>
    <property type="match status" value="2"/>
</dbReference>
<dbReference type="PANTHER" id="PTHR43080">
    <property type="entry name" value="CBS DOMAIN-CONTAINING PROTEIN CBSX3, MITOCHONDRIAL"/>
    <property type="match status" value="1"/>
</dbReference>
<dbReference type="Gene3D" id="3.10.580.10">
    <property type="entry name" value="CBS-domain"/>
    <property type="match status" value="2"/>
</dbReference>
<gene>
    <name evidence="5" type="ORF">ACFPM3_14025</name>
</gene>
<organism evidence="5 6">
    <name type="scientific">Streptomyces coeruleoprunus</name>
    <dbReference type="NCBI Taxonomy" id="285563"/>
    <lineage>
        <taxon>Bacteria</taxon>
        <taxon>Bacillati</taxon>
        <taxon>Actinomycetota</taxon>
        <taxon>Actinomycetes</taxon>
        <taxon>Kitasatosporales</taxon>
        <taxon>Streptomycetaceae</taxon>
        <taxon>Streptomyces</taxon>
    </lineage>
</organism>
<dbReference type="InterPro" id="IPR051257">
    <property type="entry name" value="Diverse_CBS-Domain"/>
</dbReference>
<feature type="compositionally biased region" description="Basic and acidic residues" evidence="3">
    <location>
        <begin position="1"/>
        <end position="32"/>
    </location>
</feature>
<protein>
    <submittedName>
        <fullName evidence="5">CBS domain-containing protein</fullName>
    </submittedName>
</protein>
<reference evidence="6" key="1">
    <citation type="journal article" date="2019" name="Int. J. Syst. Evol. Microbiol.">
        <title>The Global Catalogue of Microorganisms (GCM) 10K type strain sequencing project: providing services to taxonomists for standard genome sequencing and annotation.</title>
        <authorList>
            <consortium name="The Broad Institute Genomics Platform"/>
            <consortium name="The Broad Institute Genome Sequencing Center for Infectious Disease"/>
            <person name="Wu L."/>
            <person name="Ma J."/>
        </authorList>
    </citation>
    <scope>NUCLEOTIDE SEQUENCE [LARGE SCALE GENOMIC DNA]</scope>
    <source>
        <strain evidence="6">CGMCC 4.1648</strain>
    </source>
</reference>
<dbReference type="SUPFAM" id="SSF54631">
    <property type="entry name" value="CBS-domain pair"/>
    <property type="match status" value="1"/>
</dbReference>
<keyword evidence="1 2" id="KW-0129">CBS domain</keyword>
<dbReference type="EMBL" id="JBHSJD010000008">
    <property type="protein sequence ID" value="MFC5023253.1"/>
    <property type="molecule type" value="Genomic_DNA"/>
</dbReference>
<feature type="domain" description="CBS" evidence="4">
    <location>
        <begin position="174"/>
        <end position="233"/>
    </location>
</feature>
<evidence type="ECO:0000259" key="4">
    <source>
        <dbReference type="PROSITE" id="PS51371"/>
    </source>
</evidence>
<dbReference type="PANTHER" id="PTHR43080:SF2">
    <property type="entry name" value="CBS DOMAIN-CONTAINING PROTEIN"/>
    <property type="match status" value="1"/>
</dbReference>
<dbReference type="SMART" id="SM00116">
    <property type="entry name" value="CBS"/>
    <property type="match status" value="2"/>
</dbReference>
<evidence type="ECO:0000256" key="2">
    <source>
        <dbReference type="PROSITE-ProRule" id="PRU00703"/>
    </source>
</evidence>
<feature type="domain" description="CBS" evidence="4">
    <location>
        <begin position="109"/>
        <end position="166"/>
    </location>
</feature>
<dbReference type="Proteomes" id="UP001595829">
    <property type="component" value="Unassembled WGS sequence"/>
</dbReference>
<dbReference type="PROSITE" id="PS51371">
    <property type="entry name" value="CBS"/>
    <property type="match status" value="2"/>
</dbReference>
<evidence type="ECO:0000313" key="5">
    <source>
        <dbReference type="EMBL" id="MFC5023253.1"/>
    </source>
</evidence>
<name>A0ABV9XEY8_9ACTN</name>
<proteinExistence type="predicted"/>
<evidence type="ECO:0000256" key="3">
    <source>
        <dbReference type="SAM" id="MobiDB-lite"/>
    </source>
</evidence>
<feature type="compositionally biased region" description="Basic and acidic residues" evidence="3">
    <location>
        <begin position="57"/>
        <end position="75"/>
    </location>
</feature>
<dbReference type="RefSeq" id="WP_345688045.1">
    <property type="nucleotide sequence ID" value="NZ_BAABIT010000001.1"/>
</dbReference>
<keyword evidence="6" id="KW-1185">Reference proteome</keyword>
<feature type="compositionally biased region" description="Pro residues" evidence="3">
    <location>
        <begin position="33"/>
        <end position="56"/>
    </location>
</feature>
<sequence>MRQHTLEDRIPEEVREKVPDDAPPEVPERIPDDIPPTEAPDDVPPAQVPDDVPPTRVPDDVPEKVPDDVPIRIPDDPPAETAVPARGEVPTTGVTGEVPVLTRRTGEVMRSSVVTVASAETVLIAWELLERARARYLPVVLADGRCAGVLERSEVAVACAGPAVALSRRAVVDLLRGRRCVVVHRDDPVRRAVNVMNANGCEALPVVGEGGRFAGLLTASDIVSALAGHPAGEGPGGDEDVPYPYPVTPGLAPRRAGVRVTPVP</sequence>